<dbReference type="InterPro" id="IPR000631">
    <property type="entry name" value="CARKD"/>
</dbReference>
<dbReference type="Gene3D" id="3.40.1190.20">
    <property type="match status" value="1"/>
</dbReference>
<dbReference type="EC" id="4.2.1.136" evidence="6"/>
<comment type="similarity">
    <text evidence="6">Belongs to the NnrD/CARKD family.</text>
</comment>
<dbReference type="RefSeq" id="WP_342351609.1">
    <property type="nucleotide sequence ID" value="NZ_FUYG01000002.1"/>
</dbReference>
<dbReference type="Proteomes" id="UP000189735">
    <property type="component" value="Unassembled WGS sequence"/>
</dbReference>
<name>A0A1T4XBC5_9MICO</name>
<dbReference type="EMBL" id="FUYG01000002">
    <property type="protein sequence ID" value="SKA86783.1"/>
    <property type="molecule type" value="Genomic_DNA"/>
</dbReference>
<dbReference type="SUPFAM" id="SSF53613">
    <property type="entry name" value="Ribokinase-like"/>
    <property type="match status" value="1"/>
</dbReference>
<comment type="cofactor">
    <cofactor evidence="6">
        <name>Mg(2+)</name>
        <dbReference type="ChEBI" id="CHEBI:18420"/>
    </cofactor>
</comment>
<gene>
    <name evidence="6" type="primary">nnrD</name>
    <name evidence="8" type="ORF">SAMN06295879_0974</name>
</gene>
<protein>
    <recommendedName>
        <fullName evidence="6">ADP-dependent (S)-NAD(P)H-hydrate dehydratase</fullName>
        <ecNumber evidence="6">4.2.1.136</ecNumber>
    </recommendedName>
    <alternativeName>
        <fullName evidence="6">ADP-dependent NAD(P)HX dehydratase</fullName>
    </alternativeName>
</protein>
<dbReference type="AlphaFoldDB" id="A0A1T4XBC5"/>
<evidence type="ECO:0000256" key="5">
    <source>
        <dbReference type="ARBA" id="ARBA00023239"/>
    </source>
</evidence>
<dbReference type="GO" id="GO:0005524">
    <property type="term" value="F:ATP binding"/>
    <property type="evidence" value="ECO:0007669"/>
    <property type="project" value="UniProtKB-KW"/>
</dbReference>
<reference evidence="9" key="1">
    <citation type="submission" date="2017-02" db="EMBL/GenBank/DDBJ databases">
        <authorList>
            <person name="Varghese N."/>
            <person name="Submissions S."/>
        </authorList>
    </citation>
    <scope>NUCLEOTIDE SEQUENCE [LARGE SCALE GENOMIC DNA]</scope>
    <source>
        <strain evidence="9">VKM Ac-2052</strain>
    </source>
</reference>
<dbReference type="GO" id="GO:0052855">
    <property type="term" value="F:ADP-dependent NAD(P)H-hydrate dehydratase activity"/>
    <property type="evidence" value="ECO:0007669"/>
    <property type="project" value="UniProtKB-UniRule"/>
</dbReference>
<dbReference type="PROSITE" id="PS51383">
    <property type="entry name" value="YJEF_C_3"/>
    <property type="match status" value="1"/>
</dbReference>
<evidence type="ECO:0000256" key="1">
    <source>
        <dbReference type="ARBA" id="ARBA00022741"/>
    </source>
</evidence>
<sequence length="297" mass="30277">MSDNTERTPAQQAIHATETVEWAAADAMPIVRVPRASDDKYRRGVLGVRTGSNMYPGAAVLGVDAAARTGVGMIRYLGPDVPTGLVLQRRPEVVTAPGRVQAWLLGSGMDAEKRSDAETSLLRSALGDDVPCVIDAGALDLVPEAGADTIITPHAGELASLWARVGVTVDRSSISDDPAHWATATAQRFGVTVLLKGARTIIAGPSAETISVTASSSWAATAGSGDVLGGILGALLATNAAFLADEATGILSRVAATAAYLHQAAATRASGGGPITALDIADSLGPTIADLLSRNAH</sequence>
<feature type="binding site" evidence="6">
    <location>
        <position position="226"/>
    </location>
    <ligand>
        <name>(6S)-NADPHX</name>
        <dbReference type="ChEBI" id="CHEBI:64076"/>
    </ligand>
</feature>
<keyword evidence="3 6" id="KW-0521">NADP</keyword>
<dbReference type="HAMAP" id="MF_01965">
    <property type="entry name" value="NADHX_dehydratase"/>
    <property type="match status" value="1"/>
</dbReference>
<dbReference type="PANTHER" id="PTHR12592:SF0">
    <property type="entry name" value="ATP-DEPENDENT (S)-NAD(P)H-HYDRATE DEHYDRATASE"/>
    <property type="match status" value="1"/>
</dbReference>
<feature type="binding site" evidence="6">
    <location>
        <position position="58"/>
    </location>
    <ligand>
        <name>(6S)-NADPHX</name>
        <dbReference type="ChEBI" id="CHEBI:64076"/>
    </ligand>
</feature>
<dbReference type="Pfam" id="PF01256">
    <property type="entry name" value="Carb_kinase"/>
    <property type="match status" value="1"/>
</dbReference>
<dbReference type="CDD" id="cd01171">
    <property type="entry name" value="YXKO-related"/>
    <property type="match status" value="1"/>
</dbReference>
<evidence type="ECO:0000256" key="3">
    <source>
        <dbReference type="ARBA" id="ARBA00022857"/>
    </source>
</evidence>
<evidence type="ECO:0000259" key="7">
    <source>
        <dbReference type="PROSITE" id="PS51383"/>
    </source>
</evidence>
<dbReference type="PANTHER" id="PTHR12592">
    <property type="entry name" value="ATP-DEPENDENT (S)-NAD(P)H-HYDRATE DEHYDRATASE FAMILY MEMBER"/>
    <property type="match status" value="1"/>
</dbReference>
<dbReference type="GO" id="GO:0110051">
    <property type="term" value="P:metabolite repair"/>
    <property type="evidence" value="ECO:0007669"/>
    <property type="project" value="TreeGrafter"/>
</dbReference>
<comment type="function">
    <text evidence="6">Catalyzes the dehydration of the S-form of NAD(P)HX at the expense of ADP, which is converted to AMP. Together with NAD(P)HX epimerase, which catalyzes the epimerization of the S- and R-forms, the enzyme allows the repair of both epimers of NAD(P)HX, a damaged form of NAD(P)H that is a result of enzymatic or heat-dependent hydration.</text>
</comment>
<dbReference type="InterPro" id="IPR029056">
    <property type="entry name" value="Ribokinase-like"/>
</dbReference>
<organism evidence="8 9">
    <name type="scientific">Agreia bicolorata</name>
    <dbReference type="NCBI Taxonomy" id="110935"/>
    <lineage>
        <taxon>Bacteria</taxon>
        <taxon>Bacillati</taxon>
        <taxon>Actinomycetota</taxon>
        <taxon>Actinomycetes</taxon>
        <taxon>Micrococcales</taxon>
        <taxon>Microbacteriaceae</taxon>
        <taxon>Agreia</taxon>
    </lineage>
</organism>
<dbReference type="GO" id="GO:0046496">
    <property type="term" value="P:nicotinamide nucleotide metabolic process"/>
    <property type="evidence" value="ECO:0007669"/>
    <property type="project" value="UniProtKB-UniRule"/>
</dbReference>
<accession>A0A1T4XBC5</accession>
<evidence type="ECO:0000256" key="2">
    <source>
        <dbReference type="ARBA" id="ARBA00022840"/>
    </source>
</evidence>
<keyword evidence="4 6" id="KW-0520">NAD</keyword>
<comment type="subunit">
    <text evidence="6">Homotetramer.</text>
</comment>
<evidence type="ECO:0000256" key="6">
    <source>
        <dbReference type="HAMAP-Rule" id="MF_01965"/>
    </source>
</evidence>
<evidence type="ECO:0000313" key="9">
    <source>
        <dbReference type="Proteomes" id="UP000189735"/>
    </source>
</evidence>
<feature type="binding site" evidence="6">
    <location>
        <position position="108"/>
    </location>
    <ligand>
        <name>(6S)-NADPHX</name>
        <dbReference type="ChEBI" id="CHEBI:64076"/>
    </ligand>
</feature>
<feature type="binding site" evidence="6">
    <location>
        <position position="225"/>
    </location>
    <ligand>
        <name>AMP</name>
        <dbReference type="ChEBI" id="CHEBI:456215"/>
    </ligand>
</feature>
<comment type="catalytic activity">
    <reaction evidence="6">
        <text>(6S)-NADHX + ADP = AMP + phosphate + NADH + H(+)</text>
        <dbReference type="Rhea" id="RHEA:32223"/>
        <dbReference type="ChEBI" id="CHEBI:15378"/>
        <dbReference type="ChEBI" id="CHEBI:43474"/>
        <dbReference type="ChEBI" id="CHEBI:57945"/>
        <dbReference type="ChEBI" id="CHEBI:64074"/>
        <dbReference type="ChEBI" id="CHEBI:456215"/>
        <dbReference type="ChEBI" id="CHEBI:456216"/>
        <dbReference type="EC" id="4.2.1.136"/>
    </reaction>
</comment>
<comment type="catalytic activity">
    <reaction evidence="6">
        <text>(6S)-NADPHX + ADP = AMP + phosphate + NADPH + H(+)</text>
        <dbReference type="Rhea" id="RHEA:32235"/>
        <dbReference type="ChEBI" id="CHEBI:15378"/>
        <dbReference type="ChEBI" id="CHEBI:43474"/>
        <dbReference type="ChEBI" id="CHEBI:57783"/>
        <dbReference type="ChEBI" id="CHEBI:64076"/>
        <dbReference type="ChEBI" id="CHEBI:456215"/>
        <dbReference type="ChEBI" id="CHEBI:456216"/>
        <dbReference type="EC" id="4.2.1.136"/>
    </reaction>
</comment>
<keyword evidence="5 6" id="KW-0456">Lyase</keyword>
<feature type="binding site" evidence="6">
    <location>
        <begin position="196"/>
        <end position="200"/>
    </location>
    <ligand>
        <name>AMP</name>
        <dbReference type="ChEBI" id="CHEBI:456215"/>
    </ligand>
</feature>
<evidence type="ECO:0000256" key="4">
    <source>
        <dbReference type="ARBA" id="ARBA00023027"/>
    </source>
</evidence>
<evidence type="ECO:0000313" key="8">
    <source>
        <dbReference type="EMBL" id="SKA86783.1"/>
    </source>
</evidence>
<dbReference type="GO" id="GO:0052856">
    <property type="term" value="F:NAD(P)HX epimerase activity"/>
    <property type="evidence" value="ECO:0007669"/>
    <property type="project" value="TreeGrafter"/>
</dbReference>
<feature type="binding site" evidence="6">
    <location>
        <position position="154"/>
    </location>
    <ligand>
        <name>(6S)-NADPHX</name>
        <dbReference type="ChEBI" id="CHEBI:64076"/>
    </ligand>
</feature>
<keyword evidence="1 6" id="KW-0547">Nucleotide-binding</keyword>
<keyword evidence="2 6" id="KW-0067">ATP-binding</keyword>
<proteinExistence type="inferred from homology"/>
<feature type="domain" description="YjeF C-terminal" evidence="7">
    <location>
        <begin position="23"/>
        <end position="291"/>
    </location>
</feature>